<evidence type="ECO:0000256" key="13">
    <source>
        <dbReference type="ARBA" id="ARBA00023160"/>
    </source>
</evidence>
<keyword evidence="7" id="KW-0611">Plant defense</keyword>
<dbReference type="GO" id="GO:0006633">
    <property type="term" value="P:fatty acid biosynthetic process"/>
    <property type="evidence" value="ECO:0007669"/>
    <property type="project" value="UniProtKB-KW"/>
</dbReference>
<keyword evidence="5 14" id="KW-0479">Metal-binding</keyword>
<dbReference type="PROSITE" id="PS50292">
    <property type="entry name" value="PEROXIDASE_3"/>
    <property type="match status" value="1"/>
</dbReference>
<dbReference type="PRINTS" id="PR00457">
    <property type="entry name" value="ANPEROXIDASE"/>
</dbReference>
<dbReference type="Proteomes" id="UP001302126">
    <property type="component" value="Unassembled WGS sequence"/>
</dbReference>
<dbReference type="Gene3D" id="1.10.640.10">
    <property type="entry name" value="Haem peroxidase domain superfamily, animal type"/>
    <property type="match status" value="1"/>
</dbReference>
<comment type="cofactor">
    <cofactor evidence="1">
        <name>Ca(2+)</name>
        <dbReference type="ChEBI" id="CHEBI:29108"/>
    </cofactor>
</comment>
<feature type="binding site" description="axial binding residue" evidence="14">
    <location>
        <position position="411"/>
    </location>
    <ligand>
        <name>heme b</name>
        <dbReference type="ChEBI" id="CHEBI:60344"/>
    </ligand>
    <ligandPart>
        <name>Fe</name>
        <dbReference type="ChEBI" id="CHEBI:18248"/>
    </ligandPart>
</feature>
<evidence type="ECO:0000256" key="14">
    <source>
        <dbReference type="PIRSR" id="PIRSR619791-2"/>
    </source>
</evidence>
<dbReference type="CDD" id="cd09818">
    <property type="entry name" value="PIOX_like"/>
    <property type="match status" value="1"/>
</dbReference>
<comment type="caution">
    <text evidence="15">The sequence shown here is derived from an EMBL/GenBank/DDBJ whole genome shotgun (WGS) entry which is preliminary data.</text>
</comment>
<keyword evidence="10" id="KW-0560">Oxidoreductase</keyword>
<dbReference type="GO" id="GO:0031408">
    <property type="term" value="P:oxylipin biosynthetic process"/>
    <property type="evidence" value="ECO:0007669"/>
    <property type="project" value="UniProtKB-KW"/>
</dbReference>
<proteinExistence type="predicted"/>
<protein>
    <submittedName>
        <fullName evidence="15">Alpha-dioxygenase 2</fullName>
    </submittedName>
</protein>
<evidence type="ECO:0000256" key="4">
    <source>
        <dbReference type="ARBA" id="ARBA00022617"/>
    </source>
</evidence>
<accession>A0AAN6WK30</accession>
<dbReference type="InterPro" id="IPR050783">
    <property type="entry name" value="Oxylipin_biosynth_metab"/>
</dbReference>
<keyword evidence="13" id="KW-0275">Fatty acid biosynthesis</keyword>
<keyword evidence="11 14" id="KW-0408">Iron</keyword>
<keyword evidence="6" id="KW-0925">Oxylipin biosynthesis</keyword>
<evidence type="ECO:0000256" key="9">
    <source>
        <dbReference type="ARBA" id="ARBA00022964"/>
    </source>
</evidence>
<keyword evidence="8" id="KW-0276">Fatty acid metabolism</keyword>
<evidence type="ECO:0000256" key="7">
    <source>
        <dbReference type="ARBA" id="ARBA00022821"/>
    </source>
</evidence>
<evidence type="ECO:0000256" key="3">
    <source>
        <dbReference type="ARBA" id="ARBA00022559"/>
    </source>
</evidence>
<evidence type="ECO:0000256" key="5">
    <source>
        <dbReference type="ARBA" id="ARBA00022723"/>
    </source>
</evidence>
<dbReference type="InterPro" id="IPR034815">
    <property type="entry name" value="A_dioxygenase"/>
</dbReference>
<dbReference type="SUPFAM" id="SSF48113">
    <property type="entry name" value="Heme-dependent peroxidases"/>
    <property type="match status" value="1"/>
</dbReference>
<organism evidence="15 16">
    <name type="scientific">Podospora australis</name>
    <dbReference type="NCBI Taxonomy" id="1536484"/>
    <lineage>
        <taxon>Eukaryota</taxon>
        <taxon>Fungi</taxon>
        <taxon>Dikarya</taxon>
        <taxon>Ascomycota</taxon>
        <taxon>Pezizomycotina</taxon>
        <taxon>Sordariomycetes</taxon>
        <taxon>Sordariomycetidae</taxon>
        <taxon>Sordariales</taxon>
        <taxon>Podosporaceae</taxon>
        <taxon>Podospora</taxon>
    </lineage>
</organism>
<keyword evidence="12" id="KW-0443">Lipid metabolism</keyword>
<dbReference type="GO" id="GO:0004601">
    <property type="term" value="F:peroxidase activity"/>
    <property type="evidence" value="ECO:0007669"/>
    <property type="project" value="UniProtKB-KW"/>
</dbReference>
<keyword evidence="3" id="KW-0575">Peroxidase</keyword>
<evidence type="ECO:0000313" key="16">
    <source>
        <dbReference type="Proteomes" id="UP001302126"/>
    </source>
</evidence>
<reference evidence="15" key="1">
    <citation type="journal article" date="2023" name="Mol. Phylogenet. Evol.">
        <title>Genome-scale phylogeny and comparative genomics of the fungal order Sordariales.</title>
        <authorList>
            <person name="Hensen N."/>
            <person name="Bonometti L."/>
            <person name="Westerberg I."/>
            <person name="Brannstrom I.O."/>
            <person name="Guillou S."/>
            <person name="Cros-Aarteil S."/>
            <person name="Calhoun S."/>
            <person name="Haridas S."/>
            <person name="Kuo A."/>
            <person name="Mondo S."/>
            <person name="Pangilinan J."/>
            <person name="Riley R."/>
            <person name="LaButti K."/>
            <person name="Andreopoulos B."/>
            <person name="Lipzen A."/>
            <person name="Chen C."/>
            <person name="Yan M."/>
            <person name="Daum C."/>
            <person name="Ng V."/>
            <person name="Clum A."/>
            <person name="Steindorff A."/>
            <person name="Ohm R.A."/>
            <person name="Martin F."/>
            <person name="Silar P."/>
            <person name="Natvig D.O."/>
            <person name="Lalanne C."/>
            <person name="Gautier V."/>
            <person name="Ament-Velasquez S.L."/>
            <person name="Kruys A."/>
            <person name="Hutchinson M.I."/>
            <person name="Powell A.J."/>
            <person name="Barry K."/>
            <person name="Miller A.N."/>
            <person name="Grigoriev I.V."/>
            <person name="Debuchy R."/>
            <person name="Gladieux P."/>
            <person name="Hiltunen Thoren M."/>
            <person name="Johannesson H."/>
        </authorList>
    </citation>
    <scope>NUCLEOTIDE SEQUENCE</scope>
    <source>
        <strain evidence="15">PSN309</strain>
    </source>
</reference>
<keyword evidence="9" id="KW-0223">Dioxygenase</keyword>
<evidence type="ECO:0000256" key="8">
    <source>
        <dbReference type="ARBA" id="ARBA00022832"/>
    </source>
</evidence>
<keyword evidence="16" id="KW-1185">Reference proteome</keyword>
<gene>
    <name evidence="15" type="ORF">QBC35DRAFT_456460</name>
</gene>
<dbReference type="GO" id="GO:0016702">
    <property type="term" value="F:oxidoreductase activity, acting on single donors with incorporation of molecular oxygen, incorporation of two atoms of oxygen"/>
    <property type="evidence" value="ECO:0007669"/>
    <property type="project" value="TreeGrafter"/>
</dbReference>
<dbReference type="PANTHER" id="PTHR11903">
    <property type="entry name" value="PROSTAGLANDIN G/H SYNTHASE"/>
    <property type="match status" value="1"/>
</dbReference>
<dbReference type="GO" id="GO:0006979">
    <property type="term" value="P:response to oxidative stress"/>
    <property type="evidence" value="ECO:0007669"/>
    <property type="project" value="InterPro"/>
</dbReference>
<dbReference type="AlphaFoldDB" id="A0AAN6WK30"/>
<dbReference type="InterPro" id="IPR037120">
    <property type="entry name" value="Haem_peroxidase_sf_animal"/>
</dbReference>
<dbReference type="Pfam" id="PF03098">
    <property type="entry name" value="An_peroxidase"/>
    <property type="match status" value="1"/>
</dbReference>
<dbReference type="GO" id="GO:0046872">
    <property type="term" value="F:metal ion binding"/>
    <property type="evidence" value="ECO:0007669"/>
    <property type="project" value="UniProtKB-KW"/>
</dbReference>
<keyword evidence="4 14" id="KW-0349">Heme</keyword>
<dbReference type="GO" id="GO:0020037">
    <property type="term" value="F:heme binding"/>
    <property type="evidence" value="ECO:0007669"/>
    <property type="project" value="InterPro"/>
</dbReference>
<dbReference type="GO" id="GO:0006952">
    <property type="term" value="P:defense response"/>
    <property type="evidence" value="ECO:0007669"/>
    <property type="project" value="UniProtKB-KW"/>
</dbReference>
<evidence type="ECO:0000256" key="2">
    <source>
        <dbReference type="ARBA" id="ARBA00022516"/>
    </source>
</evidence>
<evidence type="ECO:0000256" key="1">
    <source>
        <dbReference type="ARBA" id="ARBA00001913"/>
    </source>
</evidence>
<evidence type="ECO:0000256" key="10">
    <source>
        <dbReference type="ARBA" id="ARBA00023002"/>
    </source>
</evidence>
<reference evidence="15" key="2">
    <citation type="submission" date="2023-05" db="EMBL/GenBank/DDBJ databases">
        <authorList>
            <consortium name="Lawrence Berkeley National Laboratory"/>
            <person name="Steindorff A."/>
            <person name="Hensen N."/>
            <person name="Bonometti L."/>
            <person name="Westerberg I."/>
            <person name="Brannstrom I.O."/>
            <person name="Guillou S."/>
            <person name="Cros-Aarteil S."/>
            <person name="Calhoun S."/>
            <person name="Haridas S."/>
            <person name="Kuo A."/>
            <person name="Mondo S."/>
            <person name="Pangilinan J."/>
            <person name="Riley R."/>
            <person name="Labutti K."/>
            <person name="Andreopoulos B."/>
            <person name="Lipzen A."/>
            <person name="Chen C."/>
            <person name="Yanf M."/>
            <person name="Daum C."/>
            <person name="Ng V."/>
            <person name="Clum A."/>
            <person name="Ohm R."/>
            <person name="Martin F."/>
            <person name="Silar P."/>
            <person name="Natvig D."/>
            <person name="Lalanne C."/>
            <person name="Gautier V."/>
            <person name="Ament-Velasquez S.L."/>
            <person name="Kruys A."/>
            <person name="Hutchinson M.I."/>
            <person name="Powell A.J."/>
            <person name="Barry K."/>
            <person name="Miller A.N."/>
            <person name="Grigoriev I.V."/>
            <person name="Debuchy R."/>
            <person name="Gladieux P."/>
            <person name="Thoren M.H."/>
            <person name="Johannesson H."/>
        </authorList>
    </citation>
    <scope>NUCLEOTIDE SEQUENCE</scope>
    <source>
        <strain evidence="15">PSN309</strain>
    </source>
</reference>
<dbReference type="PANTHER" id="PTHR11903:SF11">
    <property type="entry name" value="ALPHA-DIOXYGENASE 1"/>
    <property type="match status" value="1"/>
</dbReference>
<evidence type="ECO:0000313" key="15">
    <source>
        <dbReference type="EMBL" id="KAK4183269.1"/>
    </source>
</evidence>
<dbReference type="InterPro" id="IPR010255">
    <property type="entry name" value="Haem_peroxidase_sf"/>
</dbReference>
<keyword evidence="2" id="KW-0444">Lipid biosynthesis</keyword>
<evidence type="ECO:0000256" key="11">
    <source>
        <dbReference type="ARBA" id="ARBA00023004"/>
    </source>
</evidence>
<evidence type="ECO:0000256" key="6">
    <source>
        <dbReference type="ARBA" id="ARBA00022767"/>
    </source>
</evidence>
<dbReference type="EMBL" id="MU864562">
    <property type="protein sequence ID" value="KAK4183269.1"/>
    <property type="molecule type" value="Genomic_DNA"/>
</dbReference>
<sequence>MANNTANKGTYTVVASNAHQDGETEGFPPYKPSFFEKLGIGAFHLVNKAVPWYKLPGFIGAFNLAFLRLELRQFNLYDGYASPQAQGNSTDHPLTDERYKGARHSDGKFNDLDKPLMGCRGMRFGRNFPRELTPKPTEEELMTPNPRMISDRFMARKDGKFIPATTLNMLAAAWIQFQTHDWFNHIESKQKLNVPLPPGTHPWPASKMELFRTQPDDVLDPSDIKCPGYKNENTHWWDGSQIYGSTEEVTKSLRTSLPDGKLALDEKGAVKFLPRDKDGNPLTGFNNNWWIGMEMLHTLFALEHNAICDEIRKAHPGWTGDQIFDKARLVNCALMAKIHTVEWTPAILAHPALQIGMAANWWGIVGEKLTKLLGRLSKTSEIISGIPGSGAEQDGAPYSLTEEFVSVYRMHSLMPDELPFYSTTTGSHLLTLPLPSVAFSHALAPISSSQFSFADAFYSFGITHPGAITNNNYPTFLRNLPSPDGQLRDLGTVDILRDRERGVPRYCEFRRLLRMSVPKTFLELTGGNASLAKELEEAYEGKIELVDALVGSHSEPVIPGFGFSETAFRIFILMASRRLKSDRFIAGEWNEGMYTKEGFKWVQNTGMKDVLGRHFPELKAVLEKNGGGNVFAPWGRV</sequence>
<name>A0AAN6WK30_9PEZI</name>
<evidence type="ECO:0000256" key="12">
    <source>
        <dbReference type="ARBA" id="ARBA00023098"/>
    </source>
</evidence>
<dbReference type="InterPro" id="IPR019791">
    <property type="entry name" value="Haem_peroxidase_animal"/>
</dbReference>